<dbReference type="EMBL" id="CP050855">
    <property type="protein sequence ID" value="QLH63063.1"/>
    <property type="molecule type" value="Genomic_DNA"/>
</dbReference>
<organism evidence="2 3">
    <name type="scientific">Serratia symbiotica</name>
    <dbReference type="NCBI Taxonomy" id="138074"/>
    <lineage>
        <taxon>Bacteria</taxon>
        <taxon>Pseudomonadati</taxon>
        <taxon>Pseudomonadota</taxon>
        <taxon>Gammaproteobacteria</taxon>
        <taxon>Enterobacterales</taxon>
        <taxon>Yersiniaceae</taxon>
        <taxon>Serratia</taxon>
    </lineage>
</organism>
<dbReference type="Pfam" id="PF08822">
    <property type="entry name" value="DUF1804"/>
    <property type="match status" value="1"/>
</dbReference>
<proteinExistence type="predicted"/>
<dbReference type="STRING" id="138074.SYMBAF_180111"/>
<dbReference type="RefSeq" id="WP_040264713.1">
    <property type="nucleotide sequence ID" value="NZ_CAXKXZ010000049.1"/>
</dbReference>
<gene>
    <name evidence="1" type="ORF">SYMBAF_02365</name>
    <name evidence="2" type="ORF">SYMBAF_09185</name>
</gene>
<dbReference type="AlphaFoldDB" id="A0A068Z0E7"/>
<evidence type="ECO:0000313" key="3">
    <source>
        <dbReference type="Proteomes" id="UP000042738"/>
    </source>
</evidence>
<evidence type="ECO:0000313" key="2">
    <source>
        <dbReference type="EMBL" id="QLH63063.1"/>
    </source>
</evidence>
<sequence>MAHPKETRDALRRAYVFSTLSLELAAIQCGVSFATAGRWKKEAKENGDDWDVIRSANMLASGAPEDVARSILASLMTQFQVTLEKVNTADDIPAQERVTLLASLTDGYSKAIAASKKILPETSQLATSMETMKLFSTFIQEHYPQHLTAFVEVLEAFGPVLEKNYG</sequence>
<reference evidence="2 3" key="1">
    <citation type="journal article" date="2014" name="Genome Announc.">
        <title>Whole-Genome Sequence of Serratia symbiotica Strain CWBI-2.3T, a Free-Living Symbiont of the Black Bean Aphid Aphis fabae.</title>
        <authorList>
            <person name="Foray V."/>
            <person name="Grigorescu A.S."/>
            <person name="Sabri A."/>
            <person name="Haubruge E."/>
            <person name="Lognay G."/>
            <person name="Francis F."/>
            <person name="Fauconnier M.L."/>
            <person name="Hance T."/>
            <person name="Thonart P."/>
        </authorList>
    </citation>
    <scope>NUCLEOTIDE SEQUENCE [LARGE SCALE GENOMIC DNA]</scope>
    <source>
        <strain evidence="2">CWBI-2.3</strain>
    </source>
</reference>
<dbReference type="Proteomes" id="UP000042738">
    <property type="component" value="Chromosome"/>
</dbReference>
<dbReference type="GeneID" id="93736667"/>
<dbReference type="EMBL" id="CP050855">
    <property type="protein sequence ID" value="QLH62015.1"/>
    <property type="molecule type" value="Genomic_DNA"/>
</dbReference>
<protein>
    <submittedName>
        <fullName evidence="2">DUF1804 family protein</fullName>
    </submittedName>
</protein>
<accession>A0A068Z0E7</accession>
<dbReference type="InterPro" id="IPR014926">
    <property type="entry name" value="Phage_D3112_Orf24"/>
</dbReference>
<reference evidence="2" key="2">
    <citation type="submission" date="2014-06" db="EMBL/GenBank/DDBJ databases">
        <authorList>
            <person name="Foray V.V."/>
        </authorList>
    </citation>
    <scope>NUCLEOTIDE SEQUENCE</scope>
    <source>
        <strain evidence="2">CWBI-2.3</strain>
    </source>
</reference>
<evidence type="ECO:0000313" key="1">
    <source>
        <dbReference type="EMBL" id="QLH62015.1"/>
    </source>
</evidence>
<reference evidence="2" key="3">
    <citation type="submission" date="2020-04" db="EMBL/GenBank/DDBJ databases">
        <title>Genomic Insight into Nascent Stage of Mutualistic Insect Bacterial Symbioses through the Bacterial Symbiont Serratia symbiotica.</title>
        <authorList>
            <person name="Renoz F."/>
            <person name="Foray V."/>
            <person name="Ambroise J."/>
            <person name="Baa-Puyoulet P."/>
            <person name="Bearzatto B."/>
            <person name="Mendez G.L."/>
            <person name="Vanderpoorten A."/>
            <person name="Mahillon J."/>
            <person name="Gala J.-L."/>
            <person name="Calevro F."/>
            <person name="Hance T."/>
        </authorList>
    </citation>
    <scope>NUCLEOTIDE SEQUENCE</scope>
    <source>
        <strain evidence="2">CWBI-2.3</strain>
    </source>
</reference>
<name>A0A068Z0E7_9GAMM</name>